<dbReference type="InterPro" id="IPR056510">
    <property type="entry name" value="WapI"/>
</dbReference>
<dbReference type="RefSeq" id="WP_200271021.1">
    <property type="nucleotide sequence ID" value="NZ_JAENHN010000045.1"/>
</dbReference>
<dbReference type="EMBL" id="JAENHN010000045">
    <property type="protein sequence ID" value="MBK1812128.1"/>
    <property type="molecule type" value="Genomic_DNA"/>
</dbReference>
<reference evidence="2" key="1">
    <citation type="submission" date="2021-01" db="EMBL/GenBank/DDBJ databases">
        <title>Genome public.</title>
        <authorList>
            <person name="Liu C."/>
            <person name="Sun Q."/>
        </authorList>
    </citation>
    <scope>NUCLEOTIDE SEQUENCE [LARGE SCALE GENOMIC DNA]</scope>
    <source>
        <strain evidence="2">YIM B02505</strain>
    </source>
</reference>
<evidence type="ECO:0000313" key="1">
    <source>
        <dbReference type="EMBL" id="MBK1812128.1"/>
    </source>
</evidence>
<proteinExistence type="predicted"/>
<name>A0ABS1ES60_9CLOT</name>
<comment type="caution">
    <text evidence="1">The sequence shown here is derived from an EMBL/GenBank/DDBJ whole genome shotgun (WGS) entry which is preliminary data.</text>
</comment>
<sequence>MVKLEEIYRKSPFAELKASDGSSKIVIYTYGYQYPKATTKWDGDWYMNYILLVINGVTAELDKPIIEGRVLTNLLNELIRFKKFEIIDVFSSFTEPEFSFCLSNDLLIDKSILVSGELIEYKVNTNKVKIKFEFKTNLDLLEEFIIGIQRILAVFPSKY</sequence>
<dbReference type="Proteomes" id="UP000596739">
    <property type="component" value="Unassembled WGS sequence"/>
</dbReference>
<gene>
    <name evidence="1" type="ORF">JHL18_16010</name>
</gene>
<evidence type="ECO:0000313" key="2">
    <source>
        <dbReference type="Proteomes" id="UP000596739"/>
    </source>
</evidence>
<organism evidence="1 2">
    <name type="scientific">Clostridium yunnanense</name>
    <dbReference type="NCBI Taxonomy" id="2800325"/>
    <lineage>
        <taxon>Bacteria</taxon>
        <taxon>Bacillati</taxon>
        <taxon>Bacillota</taxon>
        <taxon>Clostridia</taxon>
        <taxon>Eubacteriales</taxon>
        <taxon>Clostridiaceae</taxon>
        <taxon>Clostridium</taxon>
    </lineage>
</organism>
<dbReference type="Pfam" id="PF24716">
    <property type="entry name" value="WapI"/>
    <property type="match status" value="1"/>
</dbReference>
<protein>
    <submittedName>
        <fullName evidence="1">Uncharacterized protein</fullName>
    </submittedName>
</protein>
<keyword evidence="2" id="KW-1185">Reference proteome</keyword>
<accession>A0ABS1ES60</accession>